<dbReference type="OrthoDB" id="6299367at2"/>
<evidence type="ECO:0000256" key="1">
    <source>
        <dbReference type="SAM" id="Phobius"/>
    </source>
</evidence>
<feature type="transmembrane region" description="Helical" evidence="1">
    <location>
        <begin position="32"/>
        <end position="52"/>
    </location>
</feature>
<dbReference type="EMBL" id="CP011034">
    <property type="protein sequence ID" value="ALS31705.1"/>
    <property type="molecule type" value="Genomic_DNA"/>
</dbReference>
<organism evidence="2">
    <name type="scientific">Pseudoalteromonas translucida KMM 520</name>
    <dbReference type="NCBI Taxonomy" id="1315283"/>
    <lineage>
        <taxon>Bacteria</taxon>
        <taxon>Pseudomonadati</taxon>
        <taxon>Pseudomonadota</taxon>
        <taxon>Gammaproteobacteria</taxon>
        <taxon>Alteromonadales</taxon>
        <taxon>Pseudoalteromonadaceae</taxon>
        <taxon>Pseudoalteromonas</taxon>
    </lineage>
</organism>
<dbReference type="PATRIC" id="fig|1315283.4.peg.299"/>
<gene>
    <name evidence="2" type="ORF">PTRA_a0336</name>
</gene>
<keyword evidence="1" id="KW-0812">Transmembrane</keyword>
<dbReference type="AlphaFoldDB" id="A0A0U2WVT5"/>
<dbReference type="RefSeq" id="WP_058372428.1">
    <property type="nucleotide sequence ID" value="NZ_CP011034.1"/>
</dbReference>
<keyword evidence="1" id="KW-0472">Membrane</keyword>
<dbReference type="KEGG" id="ptn:PTRA_a0336"/>
<keyword evidence="1" id="KW-1133">Transmembrane helix</keyword>
<protein>
    <recommendedName>
        <fullName evidence="4">Orphan protein</fullName>
    </recommendedName>
</protein>
<name>A0A0U2WVT5_9GAMM</name>
<reference evidence="2 3" key="1">
    <citation type="submission" date="2015-03" db="EMBL/GenBank/DDBJ databases">
        <authorList>
            <person name="Murphy D."/>
        </authorList>
    </citation>
    <scope>NUCLEOTIDE SEQUENCE [LARGE SCALE GENOMIC DNA]</scope>
    <source>
        <strain evidence="2 3">KMM 520</strain>
    </source>
</reference>
<proteinExistence type="predicted"/>
<dbReference type="Proteomes" id="UP000065261">
    <property type="component" value="Chromosome I"/>
</dbReference>
<accession>A0A0U2WVT5</accession>
<evidence type="ECO:0008006" key="4">
    <source>
        <dbReference type="Google" id="ProtNLM"/>
    </source>
</evidence>
<sequence>MTQLVVLLLLMHFAIAFQCYRYAHIKGYPVRVFTVLGLVPYFNLVVWVYLLFLPKLEPYESHNHGNKQLS</sequence>
<evidence type="ECO:0000313" key="2">
    <source>
        <dbReference type="EMBL" id="ALS31705.1"/>
    </source>
</evidence>
<evidence type="ECO:0000313" key="3">
    <source>
        <dbReference type="Proteomes" id="UP000065261"/>
    </source>
</evidence>